<keyword evidence="2" id="KW-1185">Reference proteome</keyword>
<dbReference type="OMA" id="WEKQFLH"/>
<dbReference type="OrthoDB" id="10260545at2759"/>
<dbReference type="VEuPathDB" id="AmoebaDB:NAEGRDRAFT_67642"/>
<proteinExistence type="predicted"/>
<dbReference type="InParanoid" id="D2VFI8"/>
<dbReference type="KEGG" id="ngr:NAEGRDRAFT_67642"/>
<reference evidence="1 2" key="1">
    <citation type="journal article" date="2010" name="Cell">
        <title>The genome of Naegleria gruberi illuminates early eukaryotic versatility.</title>
        <authorList>
            <person name="Fritz-Laylin L.K."/>
            <person name="Prochnik S.E."/>
            <person name="Ginger M.L."/>
            <person name="Dacks J.B."/>
            <person name="Carpenter M.L."/>
            <person name="Field M.C."/>
            <person name="Kuo A."/>
            <person name="Paredez A."/>
            <person name="Chapman J."/>
            <person name="Pham J."/>
            <person name="Shu S."/>
            <person name="Neupane R."/>
            <person name="Cipriano M."/>
            <person name="Mancuso J."/>
            <person name="Tu H."/>
            <person name="Salamov A."/>
            <person name="Lindquist E."/>
            <person name="Shapiro H."/>
            <person name="Lucas S."/>
            <person name="Grigoriev I.V."/>
            <person name="Cande W.Z."/>
            <person name="Fulton C."/>
            <person name="Rokhsar D.S."/>
            <person name="Dawson S.C."/>
        </authorList>
    </citation>
    <scope>NUCLEOTIDE SEQUENCE [LARGE SCALE GENOMIC DNA]</scope>
    <source>
        <strain evidence="1 2">NEG-M</strain>
    </source>
</reference>
<dbReference type="RefSeq" id="XP_002677217.1">
    <property type="nucleotide sequence ID" value="XM_002677171.1"/>
</dbReference>
<name>D2VFI8_NAEGR</name>
<dbReference type="GeneID" id="8848414"/>
<dbReference type="eggNOG" id="ENOG502S3F1">
    <property type="taxonomic scope" value="Eukaryota"/>
</dbReference>
<dbReference type="Proteomes" id="UP000006671">
    <property type="component" value="Unassembled WGS sequence"/>
</dbReference>
<accession>D2VFI8</accession>
<organism evidence="2">
    <name type="scientific">Naegleria gruberi</name>
    <name type="common">Amoeba</name>
    <dbReference type="NCBI Taxonomy" id="5762"/>
    <lineage>
        <taxon>Eukaryota</taxon>
        <taxon>Discoba</taxon>
        <taxon>Heterolobosea</taxon>
        <taxon>Tetramitia</taxon>
        <taxon>Eutetramitia</taxon>
        <taxon>Vahlkampfiidae</taxon>
        <taxon>Naegleria</taxon>
    </lineage>
</organism>
<dbReference type="AlphaFoldDB" id="D2VFI8"/>
<protein>
    <submittedName>
        <fullName evidence="1">Predicted protein</fullName>
    </submittedName>
</protein>
<sequence length="304" mass="34504">MQEVNVVGPMWQQVYSQEEKKAPKAQCVARSCRSLSQNRSSLSSNSSSRNYSLNIGNEKTSFYLRTELKEELKIFNAFETRQKPTCVVNEMILKEKQKRELNLINEKSESELGKTKNQLEFELLMQGSSQGAQRISQEENAGGNSVFSESLSFEIVKRLFSAELLKTEMEIGYCAGSKKTDYSVRIGQKKYGVSVTRAFNFLSYKSQSGPEVNTTMSPKVLRMLLNKKLSGIISSTENVYEEDGWEKQFLHCFVPSMEIANSLKSEYRKMKSQFKSNTILLVTVASESRSIFMEVAKDHESATV</sequence>
<dbReference type="EMBL" id="GG738868">
    <property type="protein sequence ID" value="EFC44473.1"/>
    <property type="molecule type" value="Genomic_DNA"/>
</dbReference>
<gene>
    <name evidence="1" type="ORF">NAEGRDRAFT_67642</name>
</gene>
<evidence type="ECO:0000313" key="2">
    <source>
        <dbReference type="Proteomes" id="UP000006671"/>
    </source>
</evidence>
<evidence type="ECO:0000313" key="1">
    <source>
        <dbReference type="EMBL" id="EFC44473.1"/>
    </source>
</evidence>